<dbReference type="Pfam" id="PF23156">
    <property type="entry name" value="DUF7054"/>
    <property type="match status" value="1"/>
</dbReference>
<dbReference type="PANTHER" id="PTHR33270:SF24">
    <property type="entry name" value="EXPRESSED PROTEIN"/>
    <property type="match status" value="1"/>
</dbReference>
<reference evidence="3" key="1">
    <citation type="submission" date="2023-05" db="EMBL/GenBank/DDBJ databases">
        <title>Nepenthes gracilis genome sequencing.</title>
        <authorList>
            <person name="Fukushima K."/>
        </authorList>
    </citation>
    <scope>NUCLEOTIDE SEQUENCE</scope>
    <source>
        <strain evidence="3">SING2019-196</strain>
    </source>
</reference>
<sequence length="197" mass="21388">MPNSKPQRKGGYDVIKNGKGKSMPEKAVSFHGRGITSVAELRRLQTLPADLPSFVRGGVSLQANSKERPRLTKVLLNVTIQGSLGAVQVLMSPELAVDDLIAAAVSNYVKDRRRPVLPTSRPFDFDLHYSQFSLESLNREAKLAGLGSRNFFLCKKKVAVDGGGSGSGDCGVSSCSKEAEKGTKFGLLWLQFMNFLQ</sequence>
<dbReference type="InterPro" id="IPR040358">
    <property type="entry name" value="At4g22758-like"/>
</dbReference>
<proteinExistence type="predicted"/>
<dbReference type="Proteomes" id="UP001279734">
    <property type="component" value="Unassembled WGS sequence"/>
</dbReference>
<dbReference type="InterPro" id="IPR055482">
    <property type="entry name" value="DUF7054"/>
</dbReference>
<evidence type="ECO:0000259" key="2">
    <source>
        <dbReference type="Pfam" id="PF23156"/>
    </source>
</evidence>
<evidence type="ECO:0000313" key="4">
    <source>
        <dbReference type="Proteomes" id="UP001279734"/>
    </source>
</evidence>
<dbReference type="PANTHER" id="PTHR33270">
    <property type="entry name" value="BNAC05G50380D PROTEIN"/>
    <property type="match status" value="1"/>
</dbReference>
<protein>
    <recommendedName>
        <fullName evidence="2">DUF7054 domain-containing protein</fullName>
    </recommendedName>
</protein>
<evidence type="ECO:0000256" key="1">
    <source>
        <dbReference type="SAM" id="MobiDB-lite"/>
    </source>
</evidence>
<organism evidence="3 4">
    <name type="scientific">Nepenthes gracilis</name>
    <name type="common">Slender pitcher plant</name>
    <dbReference type="NCBI Taxonomy" id="150966"/>
    <lineage>
        <taxon>Eukaryota</taxon>
        <taxon>Viridiplantae</taxon>
        <taxon>Streptophyta</taxon>
        <taxon>Embryophyta</taxon>
        <taxon>Tracheophyta</taxon>
        <taxon>Spermatophyta</taxon>
        <taxon>Magnoliopsida</taxon>
        <taxon>eudicotyledons</taxon>
        <taxon>Gunneridae</taxon>
        <taxon>Pentapetalae</taxon>
        <taxon>Caryophyllales</taxon>
        <taxon>Nepenthaceae</taxon>
        <taxon>Nepenthes</taxon>
    </lineage>
</organism>
<name>A0AAD3SAF9_NEPGR</name>
<dbReference type="AlphaFoldDB" id="A0AAD3SAF9"/>
<keyword evidence="4" id="KW-1185">Reference proteome</keyword>
<feature type="region of interest" description="Disordered" evidence="1">
    <location>
        <begin position="1"/>
        <end position="23"/>
    </location>
</feature>
<comment type="caution">
    <text evidence="3">The sequence shown here is derived from an EMBL/GenBank/DDBJ whole genome shotgun (WGS) entry which is preliminary data.</text>
</comment>
<dbReference type="EMBL" id="BSYO01000007">
    <property type="protein sequence ID" value="GMH07316.1"/>
    <property type="molecule type" value="Genomic_DNA"/>
</dbReference>
<accession>A0AAD3SAF9</accession>
<feature type="domain" description="DUF7054" evidence="2">
    <location>
        <begin position="71"/>
        <end position="154"/>
    </location>
</feature>
<evidence type="ECO:0000313" key="3">
    <source>
        <dbReference type="EMBL" id="GMH07316.1"/>
    </source>
</evidence>
<gene>
    <name evidence="3" type="ORF">Nepgr_009156</name>
</gene>